<name>A0A7Y0NK19_9GAMM</name>
<evidence type="ECO:0000259" key="1">
    <source>
        <dbReference type="Pfam" id="PF00561"/>
    </source>
</evidence>
<dbReference type="PRINTS" id="PR00111">
    <property type="entry name" value="ABHYDROLASE"/>
</dbReference>
<dbReference type="Pfam" id="PF00561">
    <property type="entry name" value="Abhydrolase_1"/>
    <property type="match status" value="1"/>
</dbReference>
<dbReference type="InterPro" id="IPR000639">
    <property type="entry name" value="Epox_hydrolase-like"/>
</dbReference>
<keyword evidence="3" id="KW-1185">Reference proteome</keyword>
<dbReference type="GO" id="GO:0016020">
    <property type="term" value="C:membrane"/>
    <property type="evidence" value="ECO:0007669"/>
    <property type="project" value="TreeGrafter"/>
</dbReference>
<feature type="domain" description="AB hydrolase-1" evidence="1">
    <location>
        <begin position="32"/>
        <end position="266"/>
    </location>
</feature>
<evidence type="ECO:0000313" key="3">
    <source>
        <dbReference type="Proteomes" id="UP000567186"/>
    </source>
</evidence>
<accession>A0A7Y0NK19</accession>
<dbReference type="OrthoDB" id="5853561at2"/>
<keyword evidence="2" id="KW-0378">Hydrolase</keyword>
<dbReference type="InterPro" id="IPR000073">
    <property type="entry name" value="AB_hydrolase_1"/>
</dbReference>
<dbReference type="Proteomes" id="UP000567186">
    <property type="component" value="Unassembled WGS sequence"/>
</dbReference>
<protein>
    <submittedName>
        <fullName evidence="2">Alpha/beta hydrolase</fullName>
    </submittedName>
</protein>
<dbReference type="SUPFAM" id="SSF53474">
    <property type="entry name" value="alpha/beta-Hydrolases"/>
    <property type="match status" value="1"/>
</dbReference>
<dbReference type="RefSeq" id="WP_135954242.1">
    <property type="nucleotide sequence ID" value="NZ_JABCKY010000001.1"/>
</dbReference>
<reference evidence="2 3" key="1">
    <citation type="submission" date="2020-04" db="EMBL/GenBank/DDBJ databases">
        <title>Marinobacter oceani sp. nov., isolated from marine solar saltern.</title>
        <authorList>
            <person name="Chen X.-Y."/>
        </authorList>
    </citation>
    <scope>NUCLEOTIDE SEQUENCE [LARGE SCALE GENOMIC DNA]</scope>
    <source>
        <strain evidence="2 3">W62</strain>
    </source>
</reference>
<dbReference type="GO" id="GO:0016787">
    <property type="term" value="F:hydrolase activity"/>
    <property type="evidence" value="ECO:0007669"/>
    <property type="project" value="UniProtKB-KW"/>
</dbReference>
<dbReference type="PANTHER" id="PTHR43798">
    <property type="entry name" value="MONOACYLGLYCEROL LIPASE"/>
    <property type="match status" value="1"/>
</dbReference>
<sequence>MDSNQVNSTSTQQFTQVDGHQIAYIDEGKGVPLLLIHGIPSNGLMWREVIPVLSKQFRVIAPDLLNYGQSGMPANADVSINAQRRILFGLLDSLGIRRAHVIAHDIGGGVAQLMAVERPERVDRLVLIDSICFDSWPIPEFEPLQKPGAEDDMALDDFVEMIRGFLPKGVVDTQVMTESVVDLYTKPWSTEKGKRAFFRNLRRLNSEYTLAISDELSQLPHFTLIVWGEKDPFQKPEYGPRLEQAIPNAKLTVIDDVGHFLLEEKPDQISALIQDFLNQH</sequence>
<comment type="caution">
    <text evidence="2">The sequence shown here is derived from an EMBL/GenBank/DDBJ whole genome shotgun (WGS) entry which is preliminary data.</text>
</comment>
<dbReference type="PRINTS" id="PR00412">
    <property type="entry name" value="EPOXHYDRLASE"/>
</dbReference>
<gene>
    <name evidence="2" type="ORF">HIU99_04665</name>
</gene>
<dbReference type="EMBL" id="JABCKY010000001">
    <property type="protein sequence ID" value="NMT62885.1"/>
    <property type="molecule type" value="Genomic_DNA"/>
</dbReference>
<dbReference type="InterPro" id="IPR029058">
    <property type="entry name" value="AB_hydrolase_fold"/>
</dbReference>
<dbReference type="PANTHER" id="PTHR43798:SF33">
    <property type="entry name" value="HYDROLASE, PUTATIVE (AFU_ORTHOLOGUE AFUA_2G14860)-RELATED"/>
    <property type="match status" value="1"/>
</dbReference>
<dbReference type="AlphaFoldDB" id="A0A7Y0NK19"/>
<dbReference type="InterPro" id="IPR050266">
    <property type="entry name" value="AB_hydrolase_sf"/>
</dbReference>
<organism evidence="2 3">
    <name type="scientific">Marinobacter orientalis</name>
    <dbReference type="NCBI Taxonomy" id="1928859"/>
    <lineage>
        <taxon>Bacteria</taxon>
        <taxon>Pseudomonadati</taxon>
        <taxon>Pseudomonadota</taxon>
        <taxon>Gammaproteobacteria</taxon>
        <taxon>Pseudomonadales</taxon>
        <taxon>Marinobacteraceae</taxon>
        <taxon>Marinobacter</taxon>
    </lineage>
</organism>
<evidence type="ECO:0000313" key="2">
    <source>
        <dbReference type="EMBL" id="NMT62885.1"/>
    </source>
</evidence>
<dbReference type="Gene3D" id="3.40.50.1820">
    <property type="entry name" value="alpha/beta hydrolase"/>
    <property type="match status" value="1"/>
</dbReference>
<proteinExistence type="predicted"/>